<dbReference type="PANTHER" id="PTHR44520">
    <property type="entry name" value="RESPONSE REGULATOR RCP1-RELATED"/>
    <property type="match status" value="1"/>
</dbReference>
<accession>A0A6F8VG98</accession>
<dbReference type="EMBL" id="AP022853">
    <property type="protein sequence ID" value="BCB28046.1"/>
    <property type="molecule type" value="Genomic_DNA"/>
</dbReference>
<evidence type="ECO:0000313" key="4">
    <source>
        <dbReference type="Proteomes" id="UP000502260"/>
    </source>
</evidence>
<feature type="domain" description="Response regulatory" evidence="2">
    <location>
        <begin position="8"/>
        <end position="136"/>
    </location>
</feature>
<evidence type="ECO:0000259" key="2">
    <source>
        <dbReference type="PROSITE" id="PS50110"/>
    </source>
</evidence>
<dbReference type="InterPro" id="IPR011006">
    <property type="entry name" value="CheY-like_superfamily"/>
</dbReference>
<dbReference type="Proteomes" id="UP000502260">
    <property type="component" value="Chromosome"/>
</dbReference>
<dbReference type="Gene3D" id="3.40.50.2300">
    <property type="match status" value="1"/>
</dbReference>
<dbReference type="KEGG" id="slac:SKTS_29320"/>
<dbReference type="AlphaFoldDB" id="A0A6F8VG98"/>
<sequence>MNIQQTIDILLVEDNPTDAELALRSLKKHNLANRIEWVKDGAAALDFLFGRGKFAEQQNFPLPRVVLLDLGLPKVNGLEVLKALRADPRTSALPIVVLTSSKEEKDMVAAYRLGVNSFVSKPVAFDEFAKTVADMGFYWLLVNKLPPAS</sequence>
<proteinExistence type="predicted"/>
<dbReference type="InterPro" id="IPR052893">
    <property type="entry name" value="TCS_response_regulator"/>
</dbReference>
<keyword evidence="4" id="KW-1185">Reference proteome</keyword>
<evidence type="ECO:0000256" key="1">
    <source>
        <dbReference type="PROSITE-ProRule" id="PRU00169"/>
    </source>
</evidence>
<dbReference type="Pfam" id="PF00072">
    <property type="entry name" value="Response_reg"/>
    <property type="match status" value="1"/>
</dbReference>
<dbReference type="CDD" id="cd17557">
    <property type="entry name" value="REC_Rcp-like"/>
    <property type="match status" value="1"/>
</dbReference>
<dbReference type="RefSeq" id="WP_173066763.1">
    <property type="nucleotide sequence ID" value="NZ_AP022853.1"/>
</dbReference>
<name>A0A6F8VG98_9PROT</name>
<dbReference type="InterPro" id="IPR001789">
    <property type="entry name" value="Sig_transdc_resp-reg_receiver"/>
</dbReference>
<reference evidence="4" key="1">
    <citation type="submission" date="2020-03" db="EMBL/GenBank/DDBJ databases">
        <title>Complete genome sequence of sulfur-oxidizing bacterium skT11.</title>
        <authorList>
            <person name="Kanda M."/>
            <person name="Kojima H."/>
            <person name="Fukui M."/>
        </authorList>
    </citation>
    <scope>NUCLEOTIDE SEQUENCE [LARGE SCALE GENOMIC DNA]</scope>
    <source>
        <strain evidence="4">skT11</strain>
    </source>
</reference>
<dbReference type="GO" id="GO:0000160">
    <property type="term" value="P:phosphorelay signal transduction system"/>
    <property type="evidence" value="ECO:0007669"/>
    <property type="project" value="InterPro"/>
</dbReference>
<gene>
    <name evidence="3" type="ORF">SKTS_29320</name>
</gene>
<dbReference type="SUPFAM" id="SSF52172">
    <property type="entry name" value="CheY-like"/>
    <property type="match status" value="1"/>
</dbReference>
<organism evidence="3 4">
    <name type="scientific">Sulfurimicrobium lacus</name>
    <dbReference type="NCBI Taxonomy" id="2715678"/>
    <lineage>
        <taxon>Bacteria</taxon>
        <taxon>Pseudomonadati</taxon>
        <taxon>Pseudomonadota</taxon>
        <taxon>Betaproteobacteria</taxon>
        <taxon>Nitrosomonadales</taxon>
        <taxon>Sulfuricellaceae</taxon>
        <taxon>Sulfurimicrobium</taxon>
    </lineage>
</organism>
<evidence type="ECO:0000313" key="3">
    <source>
        <dbReference type="EMBL" id="BCB28046.1"/>
    </source>
</evidence>
<dbReference type="PANTHER" id="PTHR44520:SF1">
    <property type="entry name" value="TWO-COMPONENT SYSTEM REGULATORY PROTEIN"/>
    <property type="match status" value="1"/>
</dbReference>
<dbReference type="PROSITE" id="PS50110">
    <property type="entry name" value="RESPONSE_REGULATORY"/>
    <property type="match status" value="1"/>
</dbReference>
<keyword evidence="1" id="KW-0597">Phosphoprotein</keyword>
<feature type="modified residue" description="4-aspartylphosphate" evidence="1">
    <location>
        <position position="69"/>
    </location>
</feature>
<protein>
    <submittedName>
        <fullName evidence="3">Response regulator</fullName>
    </submittedName>
</protein>
<dbReference type="SMART" id="SM00448">
    <property type="entry name" value="REC"/>
    <property type="match status" value="1"/>
</dbReference>